<protein>
    <recommendedName>
        <fullName evidence="2">DUF4232 domain-containing protein</fullName>
    </recommendedName>
</protein>
<dbReference type="RefSeq" id="WP_344440284.1">
    <property type="nucleotide sequence ID" value="NZ_BAAALF010000013.1"/>
</dbReference>
<reference evidence="3 4" key="1">
    <citation type="journal article" date="2019" name="Int. J. Syst. Evol. Microbiol.">
        <title>The Global Catalogue of Microorganisms (GCM) 10K type strain sequencing project: providing services to taxonomists for standard genome sequencing and annotation.</title>
        <authorList>
            <consortium name="The Broad Institute Genomics Platform"/>
            <consortium name="The Broad Institute Genome Sequencing Center for Infectious Disease"/>
            <person name="Wu L."/>
            <person name="Ma J."/>
        </authorList>
    </citation>
    <scope>NUCLEOTIDE SEQUENCE [LARGE SCALE GENOMIC DNA]</scope>
    <source>
        <strain evidence="3 4">JCM 13004</strain>
    </source>
</reference>
<evidence type="ECO:0000313" key="4">
    <source>
        <dbReference type="Proteomes" id="UP001500037"/>
    </source>
</evidence>
<evidence type="ECO:0000313" key="3">
    <source>
        <dbReference type="EMBL" id="GAA1224540.1"/>
    </source>
</evidence>
<comment type="caution">
    <text evidence="3">The sequence shown here is derived from an EMBL/GenBank/DDBJ whole genome shotgun (WGS) entry which is preliminary data.</text>
</comment>
<keyword evidence="4" id="KW-1185">Reference proteome</keyword>
<dbReference type="InterPro" id="IPR025326">
    <property type="entry name" value="DUF4232"/>
</dbReference>
<keyword evidence="1" id="KW-0732">Signal</keyword>
<organism evidence="3 4">
    <name type="scientific">Kitasatospora nipponensis</name>
    <dbReference type="NCBI Taxonomy" id="258049"/>
    <lineage>
        <taxon>Bacteria</taxon>
        <taxon>Bacillati</taxon>
        <taxon>Actinomycetota</taxon>
        <taxon>Actinomycetes</taxon>
        <taxon>Kitasatosporales</taxon>
        <taxon>Streptomycetaceae</taxon>
        <taxon>Kitasatospora</taxon>
    </lineage>
</organism>
<evidence type="ECO:0000256" key="1">
    <source>
        <dbReference type="SAM" id="SignalP"/>
    </source>
</evidence>
<sequence>MKPNAVRLGKGAAVAATTLALVLGAAACNDDTPSTNGSSPAASTAASASAKAPGAGSSAPSAVASAAASGAATGGKASPSAAGSGAAAASDRCHTGDLKADVQIQAAGLALVALTNKSTHSCTVHGYLGYGGLQADNSPLTVATARVPFPGPAVDVTLKPGTSAFSGLKWVPCDKSDASCKVLAGVTVTPPDETTRFTASVLGTDGKAVPQITVSAAGFTVGTLQSVTQGVVFG</sequence>
<feature type="signal peptide" evidence="1">
    <location>
        <begin position="1"/>
        <end position="27"/>
    </location>
</feature>
<name>A0ABN1VV60_9ACTN</name>
<feature type="chain" id="PRO_5047437510" description="DUF4232 domain-containing protein" evidence="1">
    <location>
        <begin position="28"/>
        <end position="234"/>
    </location>
</feature>
<gene>
    <name evidence="3" type="ORF">GCM10009665_13490</name>
</gene>
<proteinExistence type="predicted"/>
<dbReference type="Pfam" id="PF14016">
    <property type="entry name" value="DUF4232"/>
    <property type="match status" value="1"/>
</dbReference>
<evidence type="ECO:0000259" key="2">
    <source>
        <dbReference type="Pfam" id="PF14016"/>
    </source>
</evidence>
<dbReference type="PROSITE" id="PS51257">
    <property type="entry name" value="PROKAR_LIPOPROTEIN"/>
    <property type="match status" value="1"/>
</dbReference>
<accession>A0ABN1VV60</accession>
<dbReference type="Proteomes" id="UP001500037">
    <property type="component" value="Unassembled WGS sequence"/>
</dbReference>
<feature type="domain" description="DUF4232" evidence="2">
    <location>
        <begin position="93"/>
        <end position="216"/>
    </location>
</feature>
<dbReference type="EMBL" id="BAAALF010000013">
    <property type="protein sequence ID" value="GAA1224540.1"/>
    <property type="molecule type" value="Genomic_DNA"/>
</dbReference>